<proteinExistence type="predicted"/>
<sequence length="316" mass="37222">KKYKEKFEKEKGKPCGITTDTPVHRRIKKVQDQLSEVLYKQNWEENKEKYLLPPDAPELVHAIKNTALFSKKPYIEEWEADKSLFYPYDDSPELRRVAKAQKALSDIVYKKGHDEQKSKYTPVPDPPDVELAKKVTRQLSDHKYHEDYKKKKGQWSQTPCYDVAIAKMNSDNLSPRKYQEDWELKKDNIYFMQTETPEYAVNKRAGIAASKRLYKDAYEKAKAKSINYCETPKYQIDNVLKNFSDVKYKEPYIANVLGRYIGTFEDPYQAHCMKVAAMKSDKNYKADYEEEKASCYFPQTLTQEYEVQKKLDKCKD</sequence>
<dbReference type="PROSITE" id="PS51216">
    <property type="entry name" value="NEBULIN"/>
    <property type="match status" value="6"/>
</dbReference>
<dbReference type="PANTHER" id="PTHR11039:SF37">
    <property type="entry name" value="NEBULIN"/>
    <property type="match status" value="1"/>
</dbReference>
<name>V8NK41_OPHHA</name>
<accession>V8NK41</accession>
<dbReference type="GO" id="GO:0051015">
    <property type="term" value="F:actin filament binding"/>
    <property type="evidence" value="ECO:0007669"/>
    <property type="project" value="InterPro"/>
</dbReference>
<evidence type="ECO:0000256" key="2">
    <source>
        <dbReference type="ARBA" id="ARBA00023203"/>
    </source>
</evidence>
<dbReference type="PANTHER" id="PTHR11039">
    <property type="entry name" value="NEBULIN"/>
    <property type="match status" value="1"/>
</dbReference>
<dbReference type="OrthoDB" id="9042754at2759"/>
<dbReference type="InterPro" id="IPR000900">
    <property type="entry name" value="Nebulin_repeat"/>
</dbReference>
<dbReference type="Pfam" id="PF00880">
    <property type="entry name" value="Nebulin"/>
    <property type="match status" value="3"/>
</dbReference>
<dbReference type="EMBL" id="AZIM01003525">
    <property type="protein sequence ID" value="ETE62013.1"/>
    <property type="molecule type" value="Genomic_DNA"/>
</dbReference>
<evidence type="ECO:0000256" key="3">
    <source>
        <dbReference type="SAM" id="MobiDB-lite"/>
    </source>
</evidence>
<feature type="non-terminal residue" evidence="4">
    <location>
        <position position="316"/>
    </location>
</feature>
<dbReference type="SMART" id="SM00227">
    <property type="entry name" value="NEBU"/>
    <property type="match status" value="7"/>
</dbReference>
<gene>
    <name evidence="4" type="primary">NEB</name>
    <name evidence="4" type="ORF">L345_12233</name>
</gene>
<protein>
    <submittedName>
        <fullName evidence="4">Nebulin</fullName>
    </submittedName>
</protein>
<feature type="compositionally biased region" description="Basic and acidic residues" evidence="3">
    <location>
        <begin position="1"/>
        <end position="13"/>
    </location>
</feature>
<organism evidence="4 5">
    <name type="scientific">Ophiophagus hannah</name>
    <name type="common">King cobra</name>
    <name type="synonym">Naja hannah</name>
    <dbReference type="NCBI Taxonomy" id="8665"/>
    <lineage>
        <taxon>Eukaryota</taxon>
        <taxon>Metazoa</taxon>
        <taxon>Chordata</taxon>
        <taxon>Craniata</taxon>
        <taxon>Vertebrata</taxon>
        <taxon>Euteleostomi</taxon>
        <taxon>Lepidosauria</taxon>
        <taxon>Squamata</taxon>
        <taxon>Bifurcata</taxon>
        <taxon>Unidentata</taxon>
        <taxon>Episquamata</taxon>
        <taxon>Toxicofera</taxon>
        <taxon>Serpentes</taxon>
        <taxon>Colubroidea</taxon>
        <taxon>Elapidae</taxon>
        <taxon>Elapinae</taxon>
        <taxon>Ophiophagus</taxon>
    </lineage>
</organism>
<keyword evidence="2" id="KW-0009">Actin-binding</keyword>
<dbReference type="GO" id="GO:0071691">
    <property type="term" value="P:cardiac muscle thin filament assembly"/>
    <property type="evidence" value="ECO:0007669"/>
    <property type="project" value="TreeGrafter"/>
</dbReference>
<evidence type="ECO:0000313" key="4">
    <source>
        <dbReference type="EMBL" id="ETE62013.1"/>
    </source>
</evidence>
<feature type="region of interest" description="Disordered" evidence="3">
    <location>
        <begin position="1"/>
        <end position="20"/>
    </location>
</feature>
<keyword evidence="5" id="KW-1185">Reference proteome</keyword>
<dbReference type="GO" id="GO:0030018">
    <property type="term" value="C:Z disc"/>
    <property type="evidence" value="ECO:0007669"/>
    <property type="project" value="InterPro"/>
</dbReference>
<evidence type="ECO:0000256" key="1">
    <source>
        <dbReference type="ARBA" id="ARBA00022737"/>
    </source>
</evidence>
<dbReference type="InterPro" id="IPR055297">
    <property type="entry name" value="NEBU/NEBL"/>
</dbReference>
<dbReference type="AlphaFoldDB" id="V8NK41"/>
<comment type="caution">
    <text evidence="4">The sequence shown here is derived from an EMBL/GenBank/DDBJ whole genome shotgun (WGS) entry which is preliminary data.</text>
</comment>
<feature type="non-terminal residue" evidence="4">
    <location>
        <position position="1"/>
    </location>
</feature>
<dbReference type="Proteomes" id="UP000018936">
    <property type="component" value="Unassembled WGS sequence"/>
</dbReference>
<reference evidence="4 5" key="1">
    <citation type="journal article" date="2013" name="Proc. Natl. Acad. Sci. U.S.A.">
        <title>The king cobra genome reveals dynamic gene evolution and adaptation in the snake venom system.</title>
        <authorList>
            <person name="Vonk F.J."/>
            <person name="Casewell N.R."/>
            <person name="Henkel C.V."/>
            <person name="Heimberg A.M."/>
            <person name="Jansen H.J."/>
            <person name="McCleary R.J."/>
            <person name="Kerkkamp H.M."/>
            <person name="Vos R.A."/>
            <person name="Guerreiro I."/>
            <person name="Calvete J.J."/>
            <person name="Wuster W."/>
            <person name="Woods A.E."/>
            <person name="Logan J.M."/>
            <person name="Harrison R.A."/>
            <person name="Castoe T.A."/>
            <person name="de Koning A.P."/>
            <person name="Pollock D.D."/>
            <person name="Yandell M."/>
            <person name="Calderon D."/>
            <person name="Renjifo C."/>
            <person name="Currier R.B."/>
            <person name="Salgado D."/>
            <person name="Pla D."/>
            <person name="Sanz L."/>
            <person name="Hyder A.S."/>
            <person name="Ribeiro J.M."/>
            <person name="Arntzen J.W."/>
            <person name="van den Thillart G.E."/>
            <person name="Boetzer M."/>
            <person name="Pirovano W."/>
            <person name="Dirks R.P."/>
            <person name="Spaink H.P."/>
            <person name="Duboule D."/>
            <person name="McGlinn E."/>
            <person name="Kini R.M."/>
            <person name="Richardson M.K."/>
        </authorList>
    </citation>
    <scope>NUCLEOTIDE SEQUENCE</scope>
    <source>
        <tissue evidence="4">Blood</tissue>
    </source>
</reference>
<evidence type="ECO:0000313" key="5">
    <source>
        <dbReference type="Proteomes" id="UP000018936"/>
    </source>
</evidence>
<keyword evidence="1" id="KW-0677">Repeat</keyword>